<dbReference type="Proteomes" id="UP001595632">
    <property type="component" value="Unassembled WGS sequence"/>
</dbReference>
<protein>
    <submittedName>
        <fullName evidence="4">Polysaccharide biosynthesis/export family protein</fullName>
    </submittedName>
</protein>
<dbReference type="InterPro" id="IPR049712">
    <property type="entry name" value="Poly_export"/>
</dbReference>
<reference evidence="5" key="1">
    <citation type="journal article" date="2019" name="Int. J. Syst. Evol. Microbiol.">
        <title>The Global Catalogue of Microorganisms (GCM) 10K type strain sequencing project: providing services to taxonomists for standard genome sequencing and annotation.</title>
        <authorList>
            <consortium name="The Broad Institute Genomics Platform"/>
            <consortium name="The Broad Institute Genome Sequencing Center for Infectious Disease"/>
            <person name="Wu L."/>
            <person name="Ma J."/>
        </authorList>
    </citation>
    <scope>NUCLEOTIDE SEQUENCE [LARGE SCALE GENOMIC DNA]</scope>
    <source>
        <strain evidence="5">KCTC 52366</strain>
    </source>
</reference>
<dbReference type="Pfam" id="PF02563">
    <property type="entry name" value="Poly_export"/>
    <property type="match status" value="1"/>
</dbReference>
<dbReference type="Pfam" id="PF10531">
    <property type="entry name" value="SLBB"/>
    <property type="match status" value="1"/>
</dbReference>
<evidence type="ECO:0000256" key="1">
    <source>
        <dbReference type="ARBA" id="ARBA00022729"/>
    </source>
</evidence>
<accession>A0ABV7GZX4</accession>
<feature type="domain" description="Polysaccharide export protein N-terminal" evidence="2">
    <location>
        <begin position="12"/>
        <end position="86"/>
    </location>
</feature>
<name>A0ABV7GZX4_9RHOB</name>
<feature type="domain" description="Soluble ligand binding" evidence="3">
    <location>
        <begin position="108"/>
        <end position="158"/>
    </location>
</feature>
<dbReference type="InterPro" id="IPR019554">
    <property type="entry name" value="Soluble_ligand-bd"/>
</dbReference>
<dbReference type="RefSeq" id="WP_275634784.1">
    <property type="nucleotide sequence ID" value="NZ_JARGYD010000012.1"/>
</dbReference>
<evidence type="ECO:0000259" key="2">
    <source>
        <dbReference type="Pfam" id="PF02563"/>
    </source>
</evidence>
<keyword evidence="5" id="KW-1185">Reference proteome</keyword>
<dbReference type="Gene3D" id="3.30.1950.10">
    <property type="entry name" value="wza like domain"/>
    <property type="match status" value="1"/>
</dbReference>
<evidence type="ECO:0000313" key="5">
    <source>
        <dbReference type="Proteomes" id="UP001595632"/>
    </source>
</evidence>
<dbReference type="EMBL" id="JBHRTB010000010">
    <property type="protein sequence ID" value="MFC3145861.1"/>
    <property type="molecule type" value="Genomic_DNA"/>
</dbReference>
<comment type="caution">
    <text evidence="4">The sequence shown here is derived from an EMBL/GenBank/DDBJ whole genome shotgun (WGS) entry which is preliminary data.</text>
</comment>
<gene>
    <name evidence="4" type="ORF">ACFOGP_24275</name>
</gene>
<keyword evidence="1" id="KW-0732">Signal</keyword>
<proteinExistence type="predicted"/>
<dbReference type="InterPro" id="IPR003715">
    <property type="entry name" value="Poly_export_N"/>
</dbReference>
<dbReference type="PANTHER" id="PTHR33619:SF3">
    <property type="entry name" value="POLYSACCHARIDE EXPORT PROTEIN GFCE-RELATED"/>
    <property type="match status" value="1"/>
</dbReference>
<dbReference type="PANTHER" id="PTHR33619">
    <property type="entry name" value="POLYSACCHARIDE EXPORT PROTEIN GFCE-RELATED"/>
    <property type="match status" value="1"/>
</dbReference>
<organism evidence="4 5">
    <name type="scientific">Psychromarinibacter halotolerans</name>
    <dbReference type="NCBI Taxonomy" id="1775175"/>
    <lineage>
        <taxon>Bacteria</taxon>
        <taxon>Pseudomonadati</taxon>
        <taxon>Pseudomonadota</taxon>
        <taxon>Alphaproteobacteria</taxon>
        <taxon>Rhodobacterales</taxon>
        <taxon>Paracoccaceae</taxon>
        <taxon>Psychromarinibacter</taxon>
    </lineage>
</organism>
<dbReference type="Gene3D" id="3.10.560.10">
    <property type="entry name" value="Outer membrane lipoprotein wza domain like"/>
    <property type="match status" value="1"/>
</dbReference>
<sequence length="196" mass="20629">MLLLIAGTAATAQGDYRIRSGDTLQIEVIEDPSLNRSVLVLPDGSISFPFVGSVRAGGLGVGDVRRSLTSGLAPNFANQPTVVVSVASVAEETPPAYTGPVKARTIDVYITGEVANAGRVEVKPGTTILQFIAEAGGLTPFAAETRIQLHRTDRMSGTTRVYLFSYSGKGNGTRISPATRLAPGDVVIVPSRRLFE</sequence>
<evidence type="ECO:0000259" key="3">
    <source>
        <dbReference type="Pfam" id="PF10531"/>
    </source>
</evidence>
<evidence type="ECO:0000313" key="4">
    <source>
        <dbReference type="EMBL" id="MFC3145861.1"/>
    </source>
</evidence>